<evidence type="ECO:0000313" key="2">
    <source>
        <dbReference type="Proteomes" id="UP000007800"/>
    </source>
</evidence>
<reference evidence="1 2" key="1">
    <citation type="submission" date="2008-07" db="EMBL/GenBank/DDBJ databases">
        <authorList>
            <person name="El-Sayed N."/>
            <person name="Caler E."/>
            <person name="Inman J."/>
            <person name="Amedeo P."/>
            <person name="Hass B."/>
            <person name="Wortman J."/>
        </authorList>
    </citation>
    <scope>NUCLEOTIDE SEQUENCE [LARGE SCALE GENOMIC DNA]</scope>
    <source>
        <strain evidence="2">ATCC 50983 / TXsc</strain>
    </source>
</reference>
<protein>
    <submittedName>
        <fullName evidence="1">Uncharacterized protein</fullName>
    </submittedName>
</protein>
<name>C5KP90_PERM5</name>
<evidence type="ECO:0000313" key="1">
    <source>
        <dbReference type="EMBL" id="EER13697.1"/>
    </source>
</evidence>
<gene>
    <name evidence="1" type="ORF">Pmar_PMAR002146</name>
</gene>
<organism evidence="2">
    <name type="scientific">Perkinsus marinus (strain ATCC 50983 / TXsc)</name>
    <dbReference type="NCBI Taxonomy" id="423536"/>
    <lineage>
        <taxon>Eukaryota</taxon>
        <taxon>Sar</taxon>
        <taxon>Alveolata</taxon>
        <taxon>Perkinsozoa</taxon>
        <taxon>Perkinsea</taxon>
        <taxon>Perkinsida</taxon>
        <taxon>Perkinsidae</taxon>
        <taxon>Perkinsus</taxon>
    </lineage>
</organism>
<dbReference type="EMBL" id="GG674978">
    <property type="protein sequence ID" value="EER13697.1"/>
    <property type="molecule type" value="Genomic_DNA"/>
</dbReference>
<dbReference type="RefSeq" id="XP_002781902.1">
    <property type="nucleotide sequence ID" value="XM_002781856.1"/>
</dbReference>
<dbReference type="Proteomes" id="UP000007800">
    <property type="component" value="Unassembled WGS sequence"/>
</dbReference>
<proteinExistence type="predicted"/>
<keyword evidence="2" id="KW-1185">Reference proteome</keyword>
<dbReference type="InParanoid" id="C5KP90"/>
<dbReference type="GeneID" id="9043158"/>
<accession>C5KP90</accession>
<sequence>MRNNRAGWASVGKPLGRDLADHVSLITPSIFFPMKLSGYEVGAPWIGSLWGGMRTTKSYIPFEVISLTPVYQFVFTHKYYVKANTEAFRSSGAEQINKPYGLSAVFGRVAEEG</sequence>
<dbReference type="AlphaFoldDB" id="C5KP90"/>